<dbReference type="Proteomes" id="UP000785679">
    <property type="component" value="Unassembled WGS sequence"/>
</dbReference>
<dbReference type="EMBL" id="RRYP01018035">
    <property type="protein sequence ID" value="TNV73811.1"/>
    <property type="molecule type" value="Genomic_DNA"/>
</dbReference>
<reference evidence="1" key="1">
    <citation type="submission" date="2019-06" db="EMBL/GenBank/DDBJ databases">
        <authorList>
            <person name="Zheng W."/>
        </authorList>
    </citation>
    <scope>NUCLEOTIDE SEQUENCE</scope>
    <source>
        <strain evidence="1">QDHG01</strain>
    </source>
</reference>
<organism evidence="1 2">
    <name type="scientific">Halteria grandinella</name>
    <dbReference type="NCBI Taxonomy" id="5974"/>
    <lineage>
        <taxon>Eukaryota</taxon>
        <taxon>Sar</taxon>
        <taxon>Alveolata</taxon>
        <taxon>Ciliophora</taxon>
        <taxon>Intramacronucleata</taxon>
        <taxon>Spirotrichea</taxon>
        <taxon>Stichotrichia</taxon>
        <taxon>Sporadotrichida</taxon>
        <taxon>Halteriidae</taxon>
        <taxon>Halteria</taxon>
    </lineage>
</organism>
<evidence type="ECO:0000313" key="2">
    <source>
        <dbReference type="Proteomes" id="UP000785679"/>
    </source>
</evidence>
<comment type="caution">
    <text evidence="1">The sequence shown here is derived from an EMBL/GenBank/DDBJ whole genome shotgun (WGS) entry which is preliminary data.</text>
</comment>
<name>A0A8J8NFQ3_HALGN</name>
<sequence length="213" mass="25106">MKEVTDRFLFPIQSSELSNVNSSKEEEERGASAYSGVINDAQLILLFNEFLMLHFKNKIIQRGKKGRQSFVKLYRDIAYARKDPIQLYIRGNSEESFKQANQLNFTKTYTIQQKILLRVLNIQQIIIIKQAINRDGFNKTKMANLQKIHSNRGAYLFRNWAHSRIAIQGFQGFQTYTHKEFQFTQQSLASRILNYQTNCCLLFFRRSKLILYQ</sequence>
<dbReference type="AlphaFoldDB" id="A0A8J8NFQ3"/>
<proteinExistence type="predicted"/>
<accession>A0A8J8NFQ3</accession>
<keyword evidence="2" id="KW-1185">Reference proteome</keyword>
<gene>
    <name evidence="1" type="ORF">FGO68_gene15452</name>
</gene>
<evidence type="ECO:0000313" key="1">
    <source>
        <dbReference type="EMBL" id="TNV73811.1"/>
    </source>
</evidence>
<protein>
    <submittedName>
        <fullName evidence="1">Uncharacterized protein</fullName>
    </submittedName>
</protein>